<comment type="caution">
    <text evidence="1">The sequence shown here is derived from an EMBL/GenBank/DDBJ whole genome shotgun (WGS) entry which is preliminary data.</text>
</comment>
<sequence>SRKSYGLIKDFIERKRLKRTCSPPGPQPSPLSVTASCATASLNPESRSIKATLVGLAA</sequence>
<keyword evidence="2" id="KW-1185">Reference proteome</keyword>
<evidence type="ECO:0000313" key="1">
    <source>
        <dbReference type="EMBL" id="KAK7877509.1"/>
    </source>
</evidence>
<gene>
    <name evidence="1" type="ORF">WMY93_031777</name>
</gene>
<dbReference type="EMBL" id="JBBPFD010000689">
    <property type="protein sequence ID" value="KAK7877509.1"/>
    <property type="molecule type" value="Genomic_DNA"/>
</dbReference>
<dbReference type="AlphaFoldDB" id="A0AAW0MLA1"/>
<evidence type="ECO:0000313" key="2">
    <source>
        <dbReference type="Proteomes" id="UP001460270"/>
    </source>
</evidence>
<accession>A0AAW0MLA1</accession>
<feature type="non-terminal residue" evidence="1">
    <location>
        <position position="1"/>
    </location>
</feature>
<protein>
    <submittedName>
        <fullName evidence="1">Uncharacterized protein</fullName>
    </submittedName>
</protein>
<dbReference type="Proteomes" id="UP001460270">
    <property type="component" value="Unassembled WGS sequence"/>
</dbReference>
<name>A0AAW0MLA1_9GOBI</name>
<proteinExistence type="predicted"/>
<feature type="non-terminal residue" evidence="1">
    <location>
        <position position="58"/>
    </location>
</feature>
<reference evidence="2" key="1">
    <citation type="submission" date="2024-04" db="EMBL/GenBank/DDBJ databases">
        <title>Salinicola lusitanus LLJ914,a marine bacterium isolated from the Okinawa Trough.</title>
        <authorList>
            <person name="Li J."/>
        </authorList>
    </citation>
    <scope>NUCLEOTIDE SEQUENCE [LARGE SCALE GENOMIC DNA]</scope>
</reference>
<organism evidence="1 2">
    <name type="scientific">Mugilogobius chulae</name>
    <name type="common">yellowstripe goby</name>
    <dbReference type="NCBI Taxonomy" id="88201"/>
    <lineage>
        <taxon>Eukaryota</taxon>
        <taxon>Metazoa</taxon>
        <taxon>Chordata</taxon>
        <taxon>Craniata</taxon>
        <taxon>Vertebrata</taxon>
        <taxon>Euteleostomi</taxon>
        <taxon>Actinopterygii</taxon>
        <taxon>Neopterygii</taxon>
        <taxon>Teleostei</taxon>
        <taxon>Neoteleostei</taxon>
        <taxon>Acanthomorphata</taxon>
        <taxon>Gobiaria</taxon>
        <taxon>Gobiiformes</taxon>
        <taxon>Gobioidei</taxon>
        <taxon>Gobiidae</taxon>
        <taxon>Gobionellinae</taxon>
        <taxon>Mugilogobius</taxon>
    </lineage>
</organism>